<dbReference type="AlphaFoldDB" id="A0AAV5GGD3"/>
<gene>
    <name evidence="1" type="ORF">Rhopal_001289-T1</name>
</gene>
<dbReference type="InterPro" id="IPR019410">
    <property type="entry name" value="Methyltransf_16"/>
</dbReference>
<proteinExistence type="predicted"/>
<accession>A0AAV5GGD3</accession>
<evidence type="ECO:0000313" key="2">
    <source>
        <dbReference type="Proteomes" id="UP001342314"/>
    </source>
</evidence>
<dbReference type="CDD" id="cd02440">
    <property type="entry name" value="AdoMet_MTases"/>
    <property type="match status" value="1"/>
</dbReference>
<protein>
    <submittedName>
        <fullName evidence="1">Uncharacterized protein</fullName>
    </submittedName>
</protein>
<reference evidence="1 2" key="1">
    <citation type="submission" date="2021-12" db="EMBL/GenBank/DDBJ databases">
        <title>High titer production of polyol ester of fatty acids by Rhodotorula paludigena BS15 towards product separation-free biomass refinery.</title>
        <authorList>
            <person name="Mano J."/>
            <person name="Ono H."/>
            <person name="Tanaka T."/>
            <person name="Naito K."/>
            <person name="Sushida H."/>
            <person name="Ike M."/>
            <person name="Tokuyasu K."/>
            <person name="Kitaoka M."/>
        </authorList>
    </citation>
    <scope>NUCLEOTIDE SEQUENCE [LARGE SCALE GENOMIC DNA]</scope>
    <source>
        <strain evidence="1 2">BS15</strain>
    </source>
</reference>
<dbReference type="Pfam" id="PF10294">
    <property type="entry name" value="Methyltransf_16"/>
    <property type="match status" value="1"/>
</dbReference>
<dbReference type="Gene3D" id="3.40.50.150">
    <property type="entry name" value="Vaccinia Virus protein VP39"/>
    <property type="match status" value="1"/>
</dbReference>
<keyword evidence="2" id="KW-1185">Reference proteome</keyword>
<comment type="caution">
    <text evidence="1">The sequence shown here is derived from an EMBL/GenBank/DDBJ whole genome shotgun (WGS) entry which is preliminary data.</text>
</comment>
<name>A0AAV5GGD3_9BASI</name>
<dbReference type="GO" id="GO:0005737">
    <property type="term" value="C:cytoplasm"/>
    <property type="evidence" value="ECO:0007669"/>
    <property type="project" value="TreeGrafter"/>
</dbReference>
<dbReference type="GO" id="GO:0008757">
    <property type="term" value="F:S-adenosylmethionine-dependent methyltransferase activity"/>
    <property type="evidence" value="ECO:0007669"/>
    <property type="project" value="UniProtKB-ARBA"/>
</dbReference>
<dbReference type="InterPro" id="IPR029063">
    <property type="entry name" value="SAM-dependent_MTases_sf"/>
</dbReference>
<dbReference type="PANTHER" id="PTHR14614">
    <property type="entry name" value="HEPATOCELLULAR CARCINOMA-ASSOCIATED ANTIGEN"/>
    <property type="match status" value="1"/>
</dbReference>
<dbReference type="SUPFAM" id="SSF53335">
    <property type="entry name" value="S-adenosyl-L-methionine-dependent methyltransferases"/>
    <property type="match status" value="1"/>
</dbReference>
<dbReference type="Proteomes" id="UP001342314">
    <property type="component" value="Unassembled WGS sequence"/>
</dbReference>
<sequence>MDRQLALLQRHYAALSPSSPALLPSPPFPAPSTLSLPATQQFLADRLLGHEQALGDERGAHDWKRLFWRRVTKGIELGFSERRAQGDAEVDDEEVHPDILEAMVDLLSSGSSAGAPGTSTRVYYWGDLAAEPDQWQSIRTREEGRLISGARLMQACIALSNHLIASPAPVVRARRILELGAGVGLLTLVAARLAQQGEKGDEARRRFVATDVDEKVLETLQQNIRSNDLDDLAECVKLDWELASDLTANVKELQRWRNEAFEGGGEPDLILGADIAPSTLAWLLQPRQGRETAPEALIAGTIRNESTWELFLHECRVRQLQVNAVDLQVPPDQSGIVGAQGWEAEGEVRLVRIVAQ</sequence>
<evidence type="ECO:0000313" key="1">
    <source>
        <dbReference type="EMBL" id="GJN88324.1"/>
    </source>
</evidence>
<dbReference type="EMBL" id="BQKY01000003">
    <property type="protein sequence ID" value="GJN88324.1"/>
    <property type="molecule type" value="Genomic_DNA"/>
</dbReference>
<dbReference type="PANTHER" id="PTHR14614:SF130">
    <property type="entry name" value="PROTEIN-LYSINE N-METHYLTRANSFERASE EEF2KMT"/>
    <property type="match status" value="1"/>
</dbReference>
<organism evidence="1 2">
    <name type="scientific">Rhodotorula paludigena</name>
    <dbReference type="NCBI Taxonomy" id="86838"/>
    <lineage>
        <taxon>Eukaryota</taxon>
        <taxon>Fungi</taxon>
        <taxon>Dikarya</taxon>
        <taxon>Basidiomycota</taxon>
        <taxon>Pucciniomycotina</taxon>
        <taxon>Microbotryomycetes</taxon>
        <taxon>Sporidiobolales</taxon>
        <taxon>Sporidiobolaceae</taxon>
        <taxon>Rhodotorula</taxon>
    </lineage>
</organism>